<evidence type="ECO:0000313" key="2">
    <source>
        <dbReference type="Proteomes" id="UP000177263"/>
    </source>
</evidence>
<dbReference type="PANTHER" id="PTHR37953">
    <property type="entry name" value="UPF0127 PROTEIN MJ1496"/>
    <property type="match status" value="1"/>
</dbReference>
<dbReference type="Proteomes" id="UP000177263">
    <property type="component" value="Unassembled WGS sequence"/>
</dbReference>
<accession>A0A1F7YQT3</accession>
<dbReference type="InterPro" id="IPR003795">
    <property type="entry name" value="DUF192"/>
</dbReference>
<comment type="caution">
    <text evidence="1">The sequence shown here is derived from an EMBL/GenBank/DDBJ whole genome shotgun (WGS) entry which is preliminary data.</text>
</comment>
<gene>
    <name evidence="1" type="ORF">A2801_00630</name>
</gene>
<reference evidence="1 2" key="1">
    <citation type="journal article" date="2016" name="Nat. Commun.">
        <title>Thousands of microbial genomes shed light on interconnected biogeochemical processes in an aquifer system.</title>
        <authorList>
            <person name="Anantharaman K."/>
            <person name="Brown C.T."/>
            <person name="Hug L.A."/>
            <person name="Sharon I."/>
            <person name="Castelle C.J."/>
            <person name="Probst A.J."/>
            <person name="Thomas B.C."/>
            <person name="Singh A."/>
            <person name="Wilkins M.J."/>
            <person name="Karaoz U."/>
            <person name="Brodie E.L."/>
            <person name="Williams K.H."/>
            <person name="Hubbard S.S."/>
            <person name="Banfield J.F."/>
        </authorList>
    </citation>
    <scope>NUCLEOTIDE SEQUENCE [LARGE SCALE GENOMIC DNA]</scope>
</reference>
<dbReference type="STRING" id="1802500.A2801_00630"/>
<evidence type="ECO:0000313" key="1">
    <source>
        <dbReference type="EMBL" id="OGM29662.1"/>
    </source>
</evidence>
<sequence length="168" mass="18404">MKKVILVIVVAVIFLIVALSAYKKTSGSSLFSLSSPTPRPMYSLRIGDTNVKIVLAKTPKEITQGLSGADPLAPNEGMLFIFDKPTQPAFWMKDMRFDLDMIWIREGKVVDIHENVPSPDPRASLSSLPLYISKEPADSVLEVSAGFAKTHKIVNGTEVDTAFETIVP</sequence>
<dbReference type="Gene3D" id="2.60.120.1140">
    <property type="entry name" value="Protein of unknown function DUF192"/>
    <property type="match status" value="1"/>
</dbReference>
<dbReference type="InterPro" id="IPR038695">
    <property type="entry name" value="Saro_0823-like_sf"/>
</dbReference>
<dbReference type="PANTHER" id="PTHR37953:SF1">
    <property type="entry name" value="UPF0127 PROTEIN MJ1496"/>
    <property type="match status" value="1"/>
</dbReference>
<proteinExistence type="predicted"/>
<organism evidence="1 2">
    <name type="scientific">Candidatus Woesebacteria bacterium RIFCSPHIGHO2_01_FULL_41_10</name>
    <dbReference type="NCBI Taxonomy" id="1802500"/>
    <lineage>
        <taxon>Bacteria</taxon>
        <taxon>Candidatus Woeseibacteriota</taxon>
    </lineage>
</organism>
<dbReference type="EMBL" id="MGGM01000010">
    <property type="protein sequence ID" value="OGM29662.1"/>
    <property type="molecule type" value="Genomic_DNA"/>
</dbReference>
<evidence type="ECO:0008006" key="3">
    <source>
        <dbReference type="Google" id="ProtNLM"/>
    </source>
</evidence>
<name>A0A1F7YQT3_9BACT</name>
<dbReference type="Pfam" id="PF02643">
    <property type="entry name" value="DUF192"/>
    <property type="match status" value="1"/>
</dbReference>
<dbReference type="AlphaFoldDB" id="A0A1F7YQT3"/>
<protein>
    <recommendedName>
        <fullName evidence="3">DUF192 domain-containing protein</fullName>
    </recommendedName>
</protein>